<gene>
    <name evidence="1" type="ORF">HU200_012703</name>
</gene>
<dbReference type="OrthoDB" id="10269128at2759"/>
<accession>A0A835FEA6</accession>
<keyword evidence="2" id="KW-1185">Reference proteome</keyword>
<protein>
    <submittedName>
        <fullName evidence="1">Uncharacterized protein</fullName>
    </submittedName>
</protein>
<dbReference type="EMBL" id="JACEFO010001042">
    <property type="protein sequence ID" value="KAF8749366.1"/>
    <property type="molecule type" value="Genomic_DNA"/>
</dbReference>
<evidence type="ECO:0000313" key="2">
    <source>
        <dbReference type="Proteomes" id="UP000636709"/>
    </source>
</evidence>
<dbReference type="AlphaFoldDB" id="A0A835FEA6"/>
<dbReference type="Proteomes" id="UP000636709">
    <property type="component" value="Unassembled WGS sequence"/>
</dbReference>
<sequence length="100" mass="11187">MARMKKTRMDCVFNWATQRVKGYRILPPVTQQPIDNFCGAHAAVEVFEARARLLNARVNLPFPTLSILHLIDQIRDASANAVTAADRRRVASEESAFSSS</sequence>
<evidence type="ECO:0000313" key="1">
    <source>
        <dbReference type="EMBL" id="KAF8749366.1"/>
    </source>
</evidence>
<organism evidence="1 2">
    <name type="scientific">Digitaria exilis</name>
    <dbReference type="NCBI Taxonomy" id="1010633"/>
    <lineage>
        <taxon>Eukaryota</taxon>
        <taxon>Viridiplantae</taxon>
        <taxon>Streptophyta</taxon>
        <taxon>Embryophyta</taxon>
        <taxon>Tracheophyta</taxon>
        <taxon>Spermatophyta</taxon>
        <taxon>Magnoliopsida</taxon>
        <taxon>Liliopsida</taxon>
        <taxon>Poales</taxon>
        <taxon>Poaceae</taxon>
        <taxon>PACMAD clade</taxon>
        <taxon>Panicoideae</taxon>
        <taxon>Panicodae</taxon>
        <taxon>Paniceae</taxon>
        <taxon>Anthephorinae</taxon>
        <taxon>Digitaria</taxon>
    </lineage>
</organism>
<reference evidence="1" key="1">
    <citation type="submission" date="2020-07" db="EMBL/GenBank/DDBJ databases">
        <title>Genome sequence and genetic diversity analysis of an under-domesticated orphan crop, white fonio (Digitaria exilis).</title>
        <authorList>
            <person name="Bennetzen J.L."/>
            <person name="Chen S."/>
            <person name="Ma X."/>
            <person name="Wang X."/>
            <person name="Yssel A.E.J."/>
            <person name="Chaluvadi S.R."/>
            <person name="Johnson M."/>
            <person name="Gangashetty P."/>
            <person name="Hamidou F."/>
            <person name="Sanogo M.D."/>
            <person name="Zwaenepoel A."/>
            <person name="Wallace J."/>
            <person name="Van De Peer Y."/>
            <person name="Van Deynze A."/>
        </authorList>
    </citation>
    <scope>NUCLEOTIDE SEQUENCE</scope>
    <source>
        <tissue evidence="1">Leaves</tissue>
    </source>
</reference>
<proteinExistence type="predicted"/>
<comment type="caution">
    <text evidence="1">The sequence shown here is derived from an EMBL/GenBank/DDBJ whole genome shotgun (WGS) entry which is preliminary data.</text>
</comment>
<name>A0A835FEA6_9POAL</name>